<sequence length="505" mass="52320">MAKTTGASVRRTALLVALPAALLVSVAPMGAVARPDTPQRWAGYEITQDGRADGSWIGGYLVDGRPVFVTTPTKDVNRRGYQRARVVDDLSGRRGATHGETERAAWILSKYGGYRDAAQAAAVDVSVYALVVGGRWATTGERGARRIRQAPESATVRRFARIMLDQSRRHAGRYRARVSATSADVGGTVTATVTVVDGHGRPAPGLPVTLAAGATAIDAITGDDGKAVGRFAELQSGWQRVTATVRNVPEHRIHLRLPVRQDEASAAEGGVRRTLAARTRAAVRGPQTLALRASPDTLLTGSPARVTATVTGDGTPRDATGTLHGPFGSASAAQCAGSTVGAGSTTVSVDGAYTLPSLVPGAPGYYVWRVAVDGTATALPVTACGAITTVKAVSKVALTALNPEMQPGNAEVRVSLSGLPRYPAVNVSVNVRGPYATQQELTAAGCSGAIATSVDQKMNGDASVTLYPYVDQIGWYALQATVSPGELHQGSQSACLALGTVLHVS</sequence>
<protein>
    <recommendedName>
        <fullName evidence="4">Big-1 domain-containing protein</fullName>
    </recommendedName>
</protein>
<organism evidence="2 3">
    <name type="scientific">Nocardioides endophyticus</name>
    <dbReference type="NCBI Taxonomy" id="1353775"/>
    <lineage>
        <taxon>Bacteria</taxon>
        <taxon>Bacillati</taxon>
        <taxon>Actinomycetota</taxon>
        <taxon>Actinomycetes</taxon>
        <taxon>Propionibacteriales</taxon>
        <taxon>Nocardioidaceae</taxon>
        <taxon>Nocardioides</taxon>
    </lineage>
</organism>
<evidence type="ECO:0000313" key="3">
    <source>
        <dbReference type="Proteomes" id="UP001499882"/>
    </source>
</evidence>
<feature type="signal peptide" evidence="1">
    <location>
        <begin position="1"/>
        <end position="33"/>
    </location>
</feature>
<dbReference type="EMBL" id="BAABKN010000027">
    <property type="protein sequence ID" value="GAA4751807.1"/>
    <property type="molecule type" value="Genomic_DNA"/>
</dbReference>
<evidence type="ECO:0000256" key="1">
    <source>
        <dbReference type="SAM" id="SignalP"/>
    </source>
</evidence>
<dbReference type="RefSeq" id="WP_345528885.1">
    <property type="nucleotide sequence ID" value="NZ_BAABKN010000027.1"/>
</dbReference>
<dbReference type="Proteomes" id="UP001499882">
    <property type="component" value="Unassembled WGS sequence"/>
</dbReference>
<reference evidence="3" key="1">
    <citation type="journal article" date="2019" name="Int. J. Syst. Evol. Microbiol.">
        <title>The Global Catalogue of Microorganisms (GCM) 10K type strain sequencing project: providing services to taxonomists for standard genome sequencing and annotation.</title>
        <authorList>
            <consortium name="The Broad Institute Genomics Platform"/>
            <consortium name="The Broad Institute Genome Sequencing Center for Infectious Disease"/>
            <person name="Wu L."/>
            <person name="Ma J."/>
        </authorList>
    </citation>
    <scope>NUCLEOTIDE SEQUENCE [LARGE SCALE GENOMIC DNA]</scope>
    <source>
        <strain evidence="3">JCM 18532</strain>
    </source>
</reference>
<keyword evidence="3" id="KW-1185">Reference proteome</keyword>
<keyword evidence="1" id="KW-0732">Signal</keyword>
<proteinExistence type="predicted"/>
<feature type="chain" id="PRO_5047439407" description="Big-1 domain-containing protein" evidence="1">
    <location>
        <begin position="34"/>
        <end position="505"/>
    </location>
</feature>
<comment type="caution">
    <text evidence="2">The sequence shown here is derived from an EMBL/GenBank/DDBJ whole genome shotgun (WGS) entry which is preliminary data.</text>
</comment>
<gene>
    <name evidence="2" type="ORF">GCM10023350_41360</name>
</gene>
<dbReference type="Gene3D" id="2.60.40.10">
    <property type="entry name" value="Immunoglobulins"/>
    <property type="match status" value="1"/>
</dbReference>
<evidence type="ECO:0000313" key="2">
    <source>
        <dbReference type="EMBL" id="GAA4751807.1"/>
    </source>
</evidence>
<accession>A0ABP8ZBM8</accession>
<dbReference type="SUPFAM" id="SSF49373">
    <property type="entry name" value="Invasin/intimin cell-adhesion fragments"/>
    <property type="match status" value="1"/>
</dbReference>
<name>A0ABP8ZBM8_9ACTN</name>
<dbReference type="InterPro" id="IPR013783">
    <property type="entry name" value="Ig-like_fold"/>
</dbReference>
<dbReference type="InterPro" id="IPR008964">
    <property type="entry name" value="Invasin/intimin_cell_adhesion"/>
</dbReference>
<evidence type="ECO:0008006" key="4">
    <source>
        <dbReference type="Google" id="ProtNLM"/>
    </source>
</evidence>